<reference evidence="4" key="1">
    <citation type="journal article" date="2019" name="Int. J. Syst. Evol. Microbiol.">
        <title>The Global Catalogue of Microorganisms (GCM) 10K type strain sequencing project: providing services to taxonomists for standard genome sequencing and annotation.</title>
        <authorList>
            <consortium name="The Broad Institute Genomics Platform"/>
            <consortium name="The Broad Institute Genome Sequencing Center for Infectious Disease"/>
            <person name="Wu L."/>
            <person name="Ma J."/>
        </authorList>
    </citation>
    <scope>NUCLEOTIDE SEQUENCE [LARGE SCALE GENOMIC DNA]</scope>
    <source>
        <strain evidence="4">JCM 18410</strain>
    </source>
</reference>
<feature type="region of interest" description="Disordered" evidence="1">
    <location>
        <begin position="64"/>
        <end position="89"/>
    </location>
</feature>
<gene>
    <name evidence="3" type="ORF">GCM10023336_19350</name>
</gene>
<feature type="transmembrane region" description="Helical" evidence="2">
    <location>
        <begin position="36"/>
        <end position="55"/>
    </location>
</feature>
<name>A0ABP9K7G0_9ACTN</name>
<protein>
    <submittedName>
        <fullName evidence="3">Uncharacterized protein</fullName>
    </submittedName>
</protein>
<accession>A0ABP9K7G0</accession>
<evidence type="ECO:0000313" key="4">
    <source>
        <dbReference type="Proteomes" id="UP001500124"/>
    </source>
</evidence>
<evidence type="ECO:0000256" key="2">
    <source>
        <dbReference type="SAM" id="Phobius"/>
    </source>
</evidence>
<comment type="caution">
    <text evidence="3">The sequence shown here is derived from an EMBL/GenBank/DDBJ whole genome shotgun (WGS) entry which is preliminary data.</text>
</comment>
<keyword evidence="2" id="KW-0812">Transmembrane</keyword>
<dbReference type="EMBL" id="BAABKC010000026">
    <property type="protein sequence ID" value="GAA5051008.1"/>
    <property type="molecule type" value="Genomic_DNA"/>
</dbReference>
<keyword evidence="2" id="KW-0472">Membrane</keyword>
<evidence type="ECO:0000313" key="3">
    <source>
        <dbReference type="EMBL" id="GAA5051008.1"/>
    </source>
</evidence>
<sequence length="89" mass="9623">MTTATGATIAHAYQYLSQDRLSAETRAGRGELSPRAVFFVFPVLAAVVILIGSFADGVGWFRSPGEPRTGRQRGTPSPGLRVLRTPYRS</sequence>
<keyword evidence="4" id="KW-1185">Reference proteome</keyword>
<keyword evidence="2" id="KW-1133">Transmembrane helix</keyword>
<dbReference type="Proteomes" id="UP001500124">
    <property type="component" value="Unassembled WGS sequence"/>
</dbReference>
<proteinExistence type="predicted"/>
<organism evidence="3 4">
    <name type="scientific">Streptomyces similanensis</name>
    <dbReference type="NCBI Taxonomy" id="1274988"/>
    <lineage>
        <taxon>Bacteria</taxon>
        <taxon>Bacillati</taxon>
        <taxon>Actinomycetota</taxon>
        <taxon>Actinomycetes</taxon>
        <taxon>Kitasatosporales</taxon>
        <taxon>Streptomycetaceae</taxon>
        <taxon>Streptomyces</taxon>
    </lineage>
</organism>
<evidence type="ECO:0000256" key="1">
    <source>
        <dbReference type="SAM" id="MobiDB-lite"/>
    </source>
</evidence>